<dbReference type="InterPro" id="IPR015943">
    <property type="entry name" value="WD40/YVTN_repeat-like_dom_sf"/>
</dbReference>
<feature type="signal peptide" evidence="1">
    <location>
        <begin position="1"/>
        <end position="16"/>
    </location>
</feature>
<protein>
    <submittedName>
        <fullName evidence="2">Uncharacterized protein</fullName>
    </submittedName>
</protein>
<comment type="caution">
    <text evidence="2">The sequence shown here is derived from an EMBL/GenBank/DDBJ whole genome shotgun (WGS) entry which is preliminary data.</text>
</comment>
<feature type="chain" id="PRO_5046423738" evidence="1">
    <location>
        <begin position="17"/>
        <end position="426"/>
    </location>
</feature>
<keyword evidence="3" id="KW-1185">Reference proteome</keyword>
<dbReference type="Gene3D" id="2.130.10.10">
    <property type="entry name" value="YVTN repeat-like/Quinoprotein amine dehydrogenase"/>
    <property type="match status" value="1"/>
</dbReference>
<dbReference type="SUPFAM" id="SSF50969">
    <property type="entry name" value="YVTN repeat-like/Quinoprotein amine dehydrogenase"/>
    <property type="match status" value="1"/>
</dbReference>
<evidence type="ECO:0000313" key="2">
    <source>
        <dbReference type="EMBL" id="KAK4494851.1"/>
    </source>
</evidence>
<accession>A0ABR0E0A1</accession>
<evidence type="ECO:0000313" key="3">
    <source>
        <dbReference type="Proteomes" id="UP001305779"/>
    </source>
</evidence>
<sequence length="426" mass="44436">MRSSTIVPLLASAAVASPTAWNPDWSGNKQPNWGWGSWGGGWGNWGWGRPHGGPPPNAPSTSVAYFLYNDPAGGSIVSLEIGQDGKLVDDPIKTATGGVGSLQVNATGSPAMSDTLGSQGSVTIKDNLLFTVNAGSDTLSLFVIDPQSPRQPKLVGSPVSTLGNFPISVDYSPQLRKACVLNGGATAGVACFSVDPFHGLQADGPLRALGSSVINETTPPSGPPGSAAQVLFNPDSSAVFATVKGNPMTKKLGSMAVWPVENGDISQGEPVVSTFDGLYVDFGFLFTSECEIFLSDAGSGAALVTVGEGWKVTLKEHTVISGQQATCWTEYVPSLNTLYAIDAGYNGIYTIDPASGKQTGTIAVQNPGGMAMAGVFDSFVKNETMYSLVGSNGMVVIDLKTEQQVQYLDLSSFGSRQYYQGLAQWP</sequence>
<organism evidence="2 3">
    <name type="scientific">Zasmidium cellare</name>
    <name type="common">Wine cellar mold</name>
    <name type="synonym">Racodium cellare</name>
    <dbReference type="NCBI Taxonomy" id="395010"/>
    <lineage>
        <taxon>Eukaryota</taxon>
        <taxon>Fungi</taxon>
        <taxon>Dikarya</taxon>
        <taxon>Ascomycota</taxon>
        <taxon>Pezizomycotina</taxon>
        <taxon>Dothideomycetes</taxon>
        <taxon>Dothideomycetidae</taxon>
        <taxon>Mycosphaerellales</taxon>
        <taxon>Mycosphaerellaceae</taxon>
        <taxon>Zasmidium</taxon>
    </lineage>
</organism>
<dbReference type="EMBL" id="JAXOVC010000013">
    <property type="protein sequence ID" value="KAK4494851.1"/>
    <property type="molecule type" value="Genomic_DNA"/>
</dbReference>
<dbReference type="InterPro" id="IPR011044">
    <property type="entry name" value="Quino_amine_DH_bsu"/>
</dbReference>
<dbReference type="Proteomes" id="UP001305779">
    <property type="component" value="Unassembled WGS sequence"/>
</dbReference>
<evidence type="ECO:0000256" key="1">
    <source>
        <dbReference type="SAM" id="SignalP"/>
    </source>
</evidence>
<reference evidence="2 3" key="1">
    <citation type="journal article" date="2023" name="G3 (Bethesda)">
        <title>A chromosome-level genome assembly of Zasmidium syzygii isolated from banana leaves.</title>
        <authorList>
            <person name="van Westerhoven A.C."/>
            <person name="Mehrabi R."/>
            <person name="Talebi R."/>
            <person name="Steentjes M.B.F."/>
            <person name="Corcolon B."/>
            <person name="Chong P.A."/>
            <person name="Kema G.H.J."/>
            <person name="Seidl M.F."/>
        </authorList>
    </citation>
    <scope>NUCLEOTIDE SEQUENCE [LARGE SCALE GENOMIC DNA]</scope>
    <source>
        <strain evidence="2 3">P124</strain>
    </source>
</reference>
<name>A0ABR0E0A1_ZASCE</name>
<gene>
    <name evidence="2" type="ORF">PRZ48_014207</name>
</gene>
<proteinExistence type="predicted"/>
<keyword evidence="1" id="KW-0732">Signal</keyword>